<dbReference type="InterPro" id="IPR050229">
    <property type="entry name" value="GlpE_sulfurtransferase"/>
</dbReference>
<evidence type="ECO:0000259" key="1">
    <source>
        <dbReference type="PROSITE" id="PS50206"/>
    </source>
</evidence>
<evidence type="ECO:0000313" key="2">
    <source>
        <dbReference type="EMBL" id="PRZ17053.1"/>
    </source>
</evidence>
<dbReference type="PANTHER" id="PTHR43031">
    <property type="entry name" value="FAD-DEPENDENT OXIDOREDUCTASE"/>
    <property type="match status" value="1"/>
</dbReference>
<dbReference type="InterPro" id="IPR036873">
    <property type="entry name" value="Rhodanese-like_dom_sf"/>
</dbReference>
<reference evidence="2 3" key="1">
    <citation type="submission" date="2018-03" db="EMBL/GenBank/DDBJ databases">
        <title>Genomic Encyclopedia of Archaeal and Bacterial Type Strains, Phase II (KMG-II): from individual species to whole genera.</title>
        <authorList>
            <person name="Goeker M."/>
        </authorList>
    </citation>
    <scope>NUCLEOTIDE SEQUENCE [LARGE SCALE GENOMIC DNA]</scope>
    <source>
        <strain evidence="2 3">RHA1</strain>
    </source>
</reference>
<sequence length="191" mass="21366">MSIKVDAQLDCKGLSCPMPIVRTKKAMDQLEPGQVIEVQATDPGSLADIQGWAKSTGHQYLGTKQEGDVLKHYLRKASESELKEERKHPHVIQNEELLKKLDSDEGFILIDVREPAEYAFGHIPGACSIPFGQLEERMNEIPKDQPIYVICRTGTRSDMAAQQLTKHGFKNVINVVPGMSKWTGPVEQEEK</sequence>
<dbReference type="InterPro" id="IPR001455">
    <property type="entry name" value="TusA-like"/>
</dbReference>
<dbReference type="RefSeq" id="WP_106341417.1">
    <property type="nucleotide sequence ID" value="NZ_PVTZ01000001.1"/>
</dbReference>
<dbReference type="Gene3D" id="3.40.250.10">
    <property type="entry name" value="Rhodanese-like domain"/>
    <property type="match status" value="1"/>
</dbReference>
<gene>
    <name evidence="2" type="ORF">CLV36_101144</name>
</gene>
<dbReference type="Pfam" id="PF00581">
    <property type="entry name" value="Rhodanese"/>
    <property type="match status" value="1"/>
</dbReference>
<dbReference type="CDD" id="cd00291">
    <property type="entry name" value="SirA_YedF_YeeD"/>
    <property type="match status" value="1"/>
</dbReference>
<comment type="caution">
    <text evidence="2">The sequence shown here is derived from an EMBL/GenBank/DDBJ whole genome shotgun (WGS) entry which is preliminary data.</text>
</comment>
<keyword evidence="3" id="KW-1185">Reference proteome</keyword>
<proteinExistence type="predicted"/>
<accession>A0ABX5ESX3</accession>
<dbReference type="SMART" id="SM00450">
    <property type="entry name" value="RHOD"/>
    <property type="match status" value="1"/>
</dbReference>
<dbReference type="PROSITE" id="PS00380">
    <property type="entry name" value="RHODANESE_1"/>
    <property type="match status" value="1"/>
</dbReference>
<protein>
    <submittedName>
        <fullName evidence="2">Rhodanese-related sulfurtransferase</fullName>
    </submittedName>
</protein>
<dbReference type="InterPro" id="IPR001763">
    <property type="entry name" value="Rhodanese-like_dom"/>
</dbReference>
<dbReference type="PROSITE" id="PS50206">
    <property type="entry name" value="RHODANESE_3"/>
    <property type="match status" value="1"/>
</dbReference>
<name>A0ABX5ESX3_9BACL</name>
<dbReference type="Pfam" id="PF01206">
    <property type="entry name" value="TusA"/>
    <property type="match status" value="1"/>
</dbReference>
<dbReference type="Proteomes" id="UP000238836">
    <property type="component" value="Unassembled WGS sequence"/>
</dbReference>
<dbReference type="InterPro" id="IPR001307">
    <property type="entry name" value="Thiosulphate_STrfase_CS"/>
</dbReference>
<dbReference type="SUPFAM" id="SSF64307">
    <property type="entry name" value="SirA-like"/>
    <property type="match status" value="1"/>
</dbReference>
<dbReference type="EMBL" id="PVTZ01000001">
    <property type="protein sequence ID" value="PRZ17053.1"/>
    <property type="molecule type" value="Genomic_DNA"/>
</dbReference>
<dbReference type="PANTHER" id="PTHR43031:SF1">
    <property type="entry name" value="PYRIDINE NUCLEOTIDE-DISULPHIDE OXIDOREDUCTASE"/>
    <property type="match status" value="1"/>
</dbReference>
<dbReference type="InterPro" id="IPR036868">
    <property type="entry name" value="TusA-like_sf"/>
</dbReference>
<dbReference type="CDD" id="cd00158">
    <property type="entry name" value="RHOD"/>
    <property type="match status" value="1"/>
</dbReference>
<organism evidence="2 3">
    <name type="scientific">Laceyella sediminis</name>
    <dbReference type="NCBI Taxonomy" id="573074"/>
    <lineage>
        <taxon>Bacteria</taxon>
        <taxon>Bacillati</taxon>
        <taxon>Bacillota</taxon>
        <taxon>Bacilli</taxon>
        <taxon>Bacillales</taxon>
        <taxon>Thermoactinomycetaceae</taxon>
        <taxon>Laceyella</taxon>
    </lineage>
</organism>
<evidence type="ECO:0000313" key="3">
    <source>
        <dbReference type="Proteomes" id="UP000238836"/>
    </source>
</evidence>
<dbReference type="PROSITE" id="PS01148">
    <property type="entry name" value="UPF0033"/>
    <property type="match status" value="1"/>
</dbReference>
<feature type="domain" description="Rhodanese" evidence="1">
    <location>
        <begin position="103"/>
        <end position="191"/>
    </location>
</feature>
<dbReference type="SUPFAM" id="SSF52821">
    <property type="entry name" value="Rhodanese/Cell cycle control phosphatase"/>
    <property type="match status" value="1"/>
</dbReference>
<dbReference type="Gene3D" id="3.30.110.40">
    <property type="entry name" value="TusA-like domain"/>
    <property type="match status" value="1"/>
</dbReference>